<sequence length="226" mass="25114">MPPPNRDQEDRDAQATRYFDAFVEDARKRQLSSSENLDKTILTYSSGGLALSLTFLKDFVPIREATAGWLLYWSWGLFILATALTTFSFWASYQAQTKSIQYAEQYYKYRKPEYQDKQSFYNRITKYINAVSGLAFIAALIFTFFFVFFNLDKATHMSGKNTFTQDGLPSAEMLKVSSTAGTPLIKGLPAATMPSVPSGSQTPAGQPPQATPSNNLPKSGTGQSSK</sequence>
<dbReference type="EMBL" id="CP016171">
    <property type="protein sequence ID" value="ANN73413.1"/>
    <property type="molecule type" value="Genomic_DNA"/>
</dbReference>
<dbReference type="RefSeq" id="WP_066671381.1">
    <property type="nucleotide sequence ID" value="NZ_CP016171.1"/>
</dbReference>
<evidence type="ECO:0000256" key="1">
    <source>
        <dbReference type="SAM" id="MobiDB-lite"/>
    </source>
</evidence>
<name>A0A193G176_9BORD</name>
<evidence type="ECO:0000313" key="3">
    <source>
        <dbReference type="EMBL" id="ANN73413.1"/>
    </source>
</evidence>
<dbReference type="AlphaFoldDB" id="A0A193G176"/>
<evidence type="ECO:0000313" key="4">
    <source>
        <dbReference type="Proteomes" id="UP000092213"/>
    </source>
</evidence>
<dbReference type="Proteomes" id="UP000092213">
    <property type="component" value="Chromosome"/>
</dbReference>
<keyword evidence="2" id="KW-1133">Transmembrane helix</keyword>
<organism evidence="3 4">
    <name type="scientific">Bordetella bronchialis</name>
    <dbReference type="NCBI Taxonomy" id="463025"/>
    <lineage>
        <taxon>Bacteria</taxon>
        <taxon>Pseudomonadati</taxon>
        <taxon>Pseudomonadota</taxon>
        <taxon>Betaproteobacteria</taxon>
        <taxon>Burkholderiales</taxon>
        <taxon>Alcaligenaceae</taxon>
        <taxon>Bordetella</taxon>
    </lineage>
</organism>
<evidence type="ECO:0000256" key="2">
    <source>
        <dbReference type="SAM" id="Phobius"/>
    </source>
</evidence>
<accession>A0A193G176</accession>
<keyword evidence="2" id="KW-0472">Membrane</keyword>
<feature type="transmembrane region" description="Helical" evidence="2">
    <location>
        <begin position="127"/>
        <end position="151"/>
    </location>
</feature>
<feature type="compositionally biased region" description="Polar residues" evidence="1">
    <location>
        <begin position="214"/>
        <end position="226"/>
    </location>
</feature>
<proteinExistence type="predicted"/>
<keyword evidence="2" id="KW-0812">Transmembrane</keyword>
<protein>
    <submittedName>
        <fullName evidence="3">Uncharacterized protein</fullName>
    </submittedName>
</protein>
<gene>
    <name evidence="3" type="ORF">BAU08_20520</name>
</gene>
<feature type="region of interest" description="Disordered" evidence="1">
    <location>
        <begin position="189"/>
        <end position="226"/>
    </location>
</feature>
<reference evidence="3 4" key="1">
    <citation type="submission" date="2016-06" db="EMBL/GenBank/DDBJ databases">
        <title>Complete genome sequences of Bordetella bronchialis and Bordetella flabilis.</title>
        <authorList>
            <person name="LiPuma J.J."/>
            <person name="Spilker T."/>
        </authorList>
    </citation>
    <scope>NUCLEOTIDE SEQUENCE [LARGE SCALE GENOMIC DNA]</scope>
    <source>
        <strain evidence="3 4">AU17976</strain>
    </source>
</reference>
<feature type="transmembrane region" description="Helical" evidence="2">
    <location>
        <begin position="72"/>
        <end position="93"/>
    </location>
</feature>